<feature type="transmembrane region" description="Helical" evidence="2">
    <location>
        <begin position="362"/>
        <end position="380"/>
    </location>
</feature>
<reference evidence="3 4" key="1">
    <citation type="submission" date="2023-03" db="EMBL/GenBank/DDBJ databases">
        <title>High recombination rates correlate with genetic variation in Cardiocondyla obscurior ants.</title>
        <authorList>
            <person name="Errbii M."/>
        </authorList>
    </citation>
    <scope>NUCLEOTIDE SEQUENCE [LARGE SCALE GENOMIC DNA]</scope>
    <source>
        <strain evidence="3">Alpha-2009</strain>
        <tissue evidence="3">Whole body</tissue>
    </source>
</reference>
<dbReference type="Proteomes" id="UP001430953">
    <property type="component" value="Unassembled WGS sequence"/>
</dbReference>
<feature type="compositionally biased region" description="Basic and acidic residues" evidence="1">
    <location>
        <begin position="307"/>
        <end position="317"/>
    </location>
</feature>
<organism evidence="3 4">
    <name type="scientific">Cardiocondyla obscurior</name>
    <dbReference type="NCBI Taxonomy" id="286306"/>
    <lineage>
        <taxon>Eukaryota</taxon>
        <taxon>Metazoa</taxon>
        <taxon>Ecdysozoa</taxon>
        <taxon>Arthropoda</taxon>
        <taxon>Hexapoda</taxon>
        <taxon>Insecta</taxon>
        <taxon>Pterygota</taxon>
        <taxon>Neoptera</taxon>
        <taxon>Endopterygota</taxon>
        <taxon>Hymenoptera</taxon>
        <taxon>Apocrita</taxon>
        <taxon>Aculeata</taxon>
        <taxon>Formicoidea</taxon>
        <taxon>Formicidae</taxon>
        <taxon>Myrmicinae</taxon>
        <taxon>Cardiocondyla</taxon>
    </lineage>
</organism>
<keyword evidence="2" id="KW-1133">Transmembrane helix</keyword>
<comment type="caution">
    <text evidence="3">The sequence shown here is derived from an EMBL/GenBank/DDBJ whole genome shotgun (WGS) entry which is preliminary data.</text>
</comment>
<dbReference type="AlphaFoldDB" id="A0AAW2F476"/>
<feature type="region of interest" description="Disordered" evidence="1">
    <location>
        <begin position="224"/>
        <end position="319"/>
    </location>
</feature>
<evidence type="ECO:0000313" key="3">
    <source>
        <dbReference type="EMBL" id="KAL0108672.1"/>
    </source>
</evidence>
<evidence type="ECO:0000256" key="2">
    <source>
        <dbReference type="SAM" id="Phobius"/>
    </source>
</evidence>
<keyword evidence="2" id="KW-0812">Transmembrane</keyword>
<evidence type="ECO:0000256" key="1">
    <source>
        <dbReference type="SAM" id="MobiDB-lite"/>
    </source>
</evidence>
<protein>
    <submittedName>
        <fullName evidence="3">Uncharacterized protein</fullName>
    </submittedName>
</protein>
<accession>A0AAW2F476</accession>
<keyword evidence="2" id="KW-0472">Membrane</keyword>
<proteinExistence type="predicted"/>
<name>A0AAW2F476_9HYME</name>
<keyword evidence="4" id="KW-1185">Reference proteome</keyword>
<sequence>MTFLIICCVFLKRPIRTSEERENQLRNSGGRAIHALILNAWFLQHFPPAFNKRFFNAAKSVISSVIGHNGLVSENAESNNLRSSALAPTNFVPQSLRNVAHTPRCLLSSSIAALSSLPPTRNKPSINGVSFKRELEFGKDLYFQRNCSSFVYPNDEYLVRTLQYLTRWVLATMIRLKITGPLLFPLVENLSTPVRLTNQTSKRRQCEVYLKLLSRQRVAVPRLSPSADLAERSRTPPNLDARTQRDRPDPFALERTSDPRARNHGVKRSSSRPGAPGAHDSLVPNSNYGGPRPSFRARVPRTAGPSDRTDRGIYDPRRKPRPLFRATHRASRGAPATIREFTSRARVTSIEIQRADAPTDELYSRRTFIVCFLFVYMYIYRRRLTKRTSLLVNK</sequence>
<evidence type="ECO:0000313" key="4">
    <source>
        <dbReference type="Proteomes" id="UP001430953"/>
    </source>
</evidence>
<dbReference type="EMBL" id="JADYXP020000016">
    <property type="protein sequence ID" value="KAL0108672.1"/>
    <property type="molecule type" value="Genomic_DNA"/>
</dbReference>
<gene>
    <name evidence="3" type="ORF">PUN28_015268</name>
</gene>